<dbReference type="PANTHER" id="PTHR31953">
    <property type="entry name" value="BETA-FRUCTOFURANOSIDASE, INSOLUBLE ISOENZYME CWINV1-RELATED"/>
    <property type="match status" value="1"/>
</dbReference>
<evidence type="ECO:0000313" key="12">
    <source>
        <dbReference type="EMBL" id="KAK6947609.1"/>
    </source>
</evidence>
<evidence type="ECO:0000256" key="8">
    <source>
        <dbReference type="SAM" id="Phobius"/>
    </source>
</evidence>
<protein>
    <recommendedName>
        <fullName evidence="3">beta-fructofuranosidase</fullName>
        <ecNumber evidence="3">3.2.1.26</ecNumber>
    </recommendedName>
</protein>
<dbReference type="EMBL" id="JBAMMX010000001">
    <property type="protein sequence ID" value="KAK6947609.1"/>
    <property type="molecule type" value="Genomic_DNA"/>
</dbReference>
<dbReference type="GO" id="GO:0004564">
    <property type="term" value="F:beta-fructofuranosidase activity"/>
    <property type="evidence" value="ECO:0007669"/>
    <property type="project" value="UniProtKB-EC"/>
</dbReference>
<dbReference type="EC" id="3.2.1.26" evidence="3"/>
<name>A0AAN8ZMY6_9MAGN</name>
<dbReference type="InterPro" id="IPR050551">
    <property type="entry name" value="Fructan_Metab_Enzymes"/>
</dbReference>
<evidence type="ECO:0000256" key="5">
    <source>
        <dbReference type="ARBA" id="ARBA00022801"/>
    </source>
</evidence>
<keyword evidence="8" id="KW-0812">Transmembrane</keyword>
<keyword evidence="8" id="KW-1133">Transmembrane helix</keyword>
<dbReference type="GO" id="GO:0005975">
    <property type="term" value="P:carbohydrate metabolic process"/>
    <property type="evidence" value="ECO:0007669"/>
    <property type="project" value="InterPro"/>
</dbReference>
<dbReference type="InterPro" id="IPR023296">
    <property type="entry name" value="Glyco_hydro_beta-prop_sf"/>
</dbReference>
<evidence type="ECO:0000256" key="3">
    <source>
        <dbReference type="ARBA" id="ARBA00012758"/>
    </source>
</evidence>
<dbReference type="InterPro" id="IPR013320">
    <property type="entry name" value="ConA-like_dom_sf"/>
</dbReference>
<dbReference type="GO" id="GO:0005775">
    <property type="term" value="C:vacuolar lumen"/>
    <property type="evidence" value="ECO:0007669"/>
    <property type="project" value="UniProtKB-SubCell"/>
</dbReference>
<dbReference type="Pfam" id="PF11837">
    <property type="entry name" value="INV_N"/>
    <property type="match status" value="1"/>
</dbReference>
<dbReference type="InterPro" id="IPR013148">
    <property type="entry name" value="Glyco_hydro_32_N"/>
</dbReference>
<dbReference type="SMART" id="SM00640">
    <property type="entry name" value="Glyco_32"/>
    <property type="match status" value="1"/>
</dbReference>
<evidence type="ECO:0000256" key="6">
    <source>
        <dbReference type="ARBA" id="ARBA00023295"/>
    </source>
</evidence>
<keyword evidence="8" id="KW-0472">Membrane</keyword>
<dbReference type="CDD" id="cd18624">
    <property type="entry name" value="GH32_Fruct1-like"/>
    <property type="match status" value="1"/>
</dbReference>
<feature type="domain" description="Glycosyl hydrolase family 32 C-terminal" evidence="10">
    <location>
        <begin position="445"/>
        <end position="636"/>
    </location>
</feature>
<dbReference type="InterPro" id="IPR021792">
    <property type="entry name" value="Beta-fructofuranosidase_N"/>
</dbReference>
<dbReference type="AlphaFoldDB" id="A0AAN8ZMY6"/>
<dbReference type="FunFam" id="2.60.120.560:FF:000002">
    <property type="entry name" value="Beta-fructofuranosidase, insoluble isoenzyme CWINV1"/>
    <property type="match status" value="1"/>
</dbReference>
<accession>A0AAN8ZMY6</accession>
<evidence type="ECO:0000256" key="7">
    <source>
        <dbReference type="RuleBase" id="RU362110"/>
    </source>
</evidence>
<dbReference type="FunFam" id="2.115.10.20:FF:000001">
    <property type="entry name" value="Beta-fructofuranosidase, insoluble isoenzyme CWINV1"/>
    <property type="match status" value="1"/>
</dbReference>
<evidence type="ECO:0000256" key="2">
    <source>
        <dbReference type="ARBA" id="ARBA00009902"/>
    </source>
</evidence>
<sequence length="644" mass="71376">MAGSPYPDMEDPIVSKQSTYYSPLLENDENSSMARVPTKKLVKGLLVILSVLMFVCLFVSSLMGGGERKEVKESALAAGRSTEIPAQVMSRGVAEGVSEKKFNPKLTGGAEFDWSNEMLSWQKTGFHFQAQKNWLNGPMFYGGWYHLFYQYNPQGAKWGNIVWGHAISRDLVNWRHLPLAMIMDQWYDAKGVWTGSATILSDGKIVMLYTGSTNQSVQVQNLAYPADPSDPLLVKWVKYSGNPVLVPPPGINVKDFRDPTTAWQTSEGKWRIAIGSKVNKTGITLIYETEDFKKFELLDGVLHSVSNTGMWECVDFFPISMVEDNGLENNVIGDGVKHFLKESSDDTRYDYYALGTYDPVKGVWTPDNNEIDVGIGMKVDYGKFYASKTFYDQNKKRRVLWGWMPEADSESSDVKKGWASVMAVPRTILFDKKTGSNVLQWPVEEIESLRTNSTNFNKMEVTPGSVLSLEVGNATQLDITAEFEVDPKAFSAITEVDAAYSCSRGGGAAQRGAAGPFGLLVLADENRSEQTPVYFYVTKGSDGKLKTHFCNDKSRSSLAGDVYKGIEGGVVPVLEGEKFSVRVLVDHSIVDTFAQGGRTCVTSRVYPTRAIFESARVFVFNNATAAKVTASVKIWQMKSAEFTS</sequence>
<evidence type="ECO:0000259" key="9">
    <source>
        <dbReference type="Pfam" id="PF00251"/>
    </source>
</evidence>
<evidence type="ECO:0000256" key="1">
    <source>
        <dbReference type="ARBA" id="ARBA00004410"/>
    </source>
</evidence>
<keyword evidence="5 7" id="KW-0378">Hydrolase</keyword>
<organism evidence="12 13">
    <name type="scientific">Dillenia turbinata</name>
    <dbReference type="NCBI Taxonomy" id="194707"/>
    <lineage>
        <taxon>Eukaryota</taxon>
        <taxon>Viridiplantae</taxon>
        <taxon>Streptophyta</taxon>
        <taxon>Embryophyta</taxon>
        <taxon>Tracheophyta</taxon>
        <taxon>Spermatophyta</taxon>
        <taxon>Magnoliopsida</taxon>
        <taxon>eudicotyledons</taxon>
        <taxon>Gunneridae</taxon>
        <taxon>Pentapetalae</taxon>
        <taxon>Dilleniales</taxon>
        <taxon>Dilleniaceae</taxon>
        <taxon>Dillenia</taxon>
    </lineage>
</organism>
<dbReference type="InterPro" id="IPR013189">
    <property type="entry name" value="Glyco_hydro_32_C"/>
</dbReference>
<dbReference type="Proteomes" id="UP001370490">
    <property type="component" value="Unassembled WGS sequence"/>
</dbReference>
<gene>
    <name evidence="12" type="ORF">RJ641_001082</name>
</gene>
<dbReference type="Pfam" id="PF08244">
    <property type="entry name" value="Glyco_hydro_32C"/>
    <property type="match status" value="1"/>
</dbReference>
<evidence type="ECO:0000259" key="10">
    <source>
        <dbReference type="Pfam" id="PF08244"/>
    </source>
</evidence>
<proteinExistence type="inferred from homology"/>
<dbReference type="Gene3D" id="2.60.120.560">
    <property type="entry name" value="Exo-inulinase, domain 1"/>
    <property type="match status" value="1"/>
</dbReference>
<comment type="caution">
    <text evidence="12">The sequence shown here is derived from an EMBL/GenBank/DDBJ whole genome shotgun (WGS) entry which is preliminary data.</text>
</comment>
<evidence type="ECO:0000259" key="11">
    <source>
        <dbReference type="Pfam" id="PF11837"/>
    </source>
</evidence>
<keyword evidence="6 7" id="KW-0326">Glycosidase</keyword>
<comment type="subcellular location">
    <subcellularLocation>
        <location evidence="1">Vacuole lumen</location>
    </subcellularLocation>
</comment>
<dbReference type="Gene3D" id="2.115.10.20">
    <property type="entry name" value="Glycosyl hydrolase domain, family 43"/>
    <property type="match status" value="1"/>
</dbReference>
<evidence type="ECO:0000256" key="4">
    <source>
        <dbReference type="ARBA" id="ARBA00022554"/>
    </source>
</evidence>
<comment type="similarity">
    <text evidence="2 7">Belongs to the glycosyl hydrolase 32 family.</text>
</comment>
<dbReference type="SUPFAM" id="SSF75005">
    <property type="entry name" value="Arabinanase/levansucrase/invertase"/>
    <property type="match status" value="1"/>
</dbReference>
<keyword evidence="13" id="KW-1185">Reference proteome</keyword>
<feature type="domain" description="Glycosyl hydrolase family 32 N-terminal" evidence="9">
    <location>
        <begin position="127"/>
        <end position="442"/>
    </location>
</feature>
<dbReference type="InterPro" id="IPR001362">
    <property type="entry name" value="Glyco_hydro_32"/>
</dbReference>
<feature type="domain" description="Beta-fructofuranosidase N-terminal" evidence="11">
    <location>
        <begin position="21"/>
        <end position="119"/>
    </location>
</feature>
<evidence type="ECO:0000313" key="13">
    <source>
        <dbReference type="Proteomes" id="UP001370490"/>
    </source>
</evidence>
<reference evidence="12 13" key="1">
    <citation type="submission" date="2023-12" db="EMBL/GenBank/DDBJ databases">
        <title>A high-quality genome assembly for Dillenia turbinata (Dilleniales).</title>
        <authorList>
            <person name="Chanderbali A."/>
        </authorList>
    </citation>
    <scope>NUCLEOTIDE SEQUENCE [LARGE SCALE GENOMIC DNA]</scope>
    <source>
        <strain evidence="12">LSX21</strain>
        <tissue evidence="12">Leaf</tissue>
    </source>
</reference>
<feature type="transmembrane region" description="Helical" evidence="8">
    <location>
        <begin position="41"/>
        <end position="63"/>
    </location>
</feature>
<keyword evidence="4" id="KW-0926">Vacuole</keyword>
<dbReference type="SUPFAM" id="SSF49899">
    <property type="entry name" value="Concanavalin A-like lectins/glucanases"/>
    <property type="match status" value="1"/>
</dbReference>
<dbReference type="Pfam" id="PF00251">
    <property type="entry name" value="Glyco_hydro_32N"/>
    <property type="match status" value="1"/>
</dbReference>